<dbReference type="InterPro" id="IPR052603">
    <property type="entry name" value="EFCB6"/>
</dbReference>
<dbReference type="CDD" id="cd00051">
    <property type="entry name" value="EFh"/>
    <property type="match status" value="1"/>
</dbReference>
<dbReference type="SUPFAM" id="SSF47473">
    <property type="entry name" value="EF-hand"/>
    <property type="match status" value="1"/>
</dbReference>
<evidence type="ECO:0000259" key="3">
    <source>
        <dbReference type="PROSITE" id="PS50222"/>
    </source>
</evidence>
<evidence type="ECO:0000313" key="4">
    <source>
        <dbReference type="EMBL" id="RHY01174.1"/>
    </source>
</evidence>
<dbReference type="Gene3D" id="1.10.238.10">
    <property type="entry name" value="EF-hand"/>
    <property type="match status" value="2"/>
</dbReference>
<evidence type="ECO:0000256" key="2">
    <source>
        <dbReference type="SAM" id="MobiDB-lite"/>
    </source>
</evidence>
<feature type="domain" description="EF-hand" evidence="3">
    <location>
        <begin position="295"/>
        <end position="330"/>
    </location>
</feature>
<accession>A0A397CTB6</accession>
<gene>
    <name evidence="4" type="ORF">DYB25_008823</name>
    <name evidence="5" type="ORF">DYB36_004131</name>
    <name evidence="6" type="ORF">DYB38_008346</name>
</gene>
<dbReference type="Pfam" id="PF13499">
    <property type="entry name" value="EF-hand_7"/>
    <property type="match status" value="1"/>
</dbReference>
<organism evidence="6 8">
    <name type="scientific">Aphanomyces astaci</name>
    <name type="common">Crayfish plague agent</name>
    <dbReference type="NCBI Taxonomy" id="112090"/>
    <lineage>
        <taxon>Eukaryota</taxon>
        <taxon>Sar</taxon>
        <taxon>Stramenopiles</taxon>
        <taxon>Oomycota</taxon>
        <taxon>Saprolegniomycetes</taxon>
        <taxon>Saprolegniales</taxon>
        <taxon>Verrucalvaceae</taxon>
        <taxon>Aphanomyces</taxon>
    </lineage>
</organism>
<reference evidence="7 8" key="1">
    <citation type="submission" date="2018-08" db="EMBL/GenBank/DDBJ databases">
        <title>Aphanomyces genome sequencing and annotation.</title>
        <authorList>
            <person name="Minardi D."/>
            <person name="Oidtmann B."/>
            <person name="Van Der Giezen M."/>
            <person name="Studholme D.J."/>
        </authorList>
    </citation>
    <scope>NUCLEOTIDE SEQUENCE [LARGE SCALE GENOMIC DNA]</scope>
    <source>
        <strain evidence="5 7">Kv</strain>
        <strain evidence="6 8">SA</strain>
        <strain evidence="4 9">Yx</strain>
    </source>
</reference>
<dbReference type="PROSITE" id="PS50222">
    <property type="entry name" value="EF_HAND_2"/>
    <property type="match status" value="2"/>
</dbReference>
<dbReference type="VEuPathDB" id="FungiDB:H257_06442"/>
<evidence type="ECO:0000313" key="6">
    <source>
        <dbReference type="EMBL" id="RHY49218.1"/>
    </source>
</evidence>
<feature type="compositionally biased region" description="Polar residues" evidence="2">
    <location>
        <begin position="43"/>
        <end position="60"/>
    </location>
</feature>
<dbReference type="GO" id="GO:0005509">
    <property type="term" value="F:calcium ion binding"/>
    <property type="evidence" value="ECO:0007669"/>
    <property type="project" value="InterPro"/>
</dbReference>
<proteinExistence type="predicted"/>
<evidence type="ECO:0000313" key="9">
    <source>
        <dbReference type="Proteomes" id="UP000266239"/>
    </source>
</evidence>
<protein>
    <recommendedName>
        <fullName evidence="3">EF-hand domain-containing protein</fullName>
    </recommendedName>
</protein>
<dbReference type="Pfam" id="PF13405">
    <property type="entry name" value="EF-hand_6"/>
    <property type="match status" value="1"/>
</dbReference>
<dbReference type="Proteomes" id="UP000265716">
    <property type="component" value="Unassembled WGS sequence"/>
</dbReference>
<dbReference type="PROSITE" id="PS00018">
    <property type="entry name" value="EF_HAND_1"/>
    <property type="match status" value="1"/>
</dbReference>
<feature type="region of interest" description="Disordered" evidence="2">
    <location>
        <begin position="1"/>
        <end position="130"/>
    </location>
</feature>
<sequence>MQPHQARGSTGGASHGDQQRPVLASDIPLGDWVASKQELGRVSSEQDAASTTTNVPTSPRSAGGFQHSQRRHDPWLYDDSAQTSWREEKDSPPSKHRLHPVPPLAPVAAANHPSCDESPEGRSLWSHPSGHREPPAIHHLLDVIRSKLLARYDSLHESFLKFDVDRSGYISEDKFRHCLANMGLDVTGEEMELLQRAYPHNDAAGEGLGYLEFANIMTQTIPPPCDHQVSGNSFQHPINPSQERPSDEFQSRIHRQVFGLLDTIKTAFKAADKDGSIDLPAFTRLLTEELDVREVDSSQIRTFFSHLDTNNDGKLSYSEFVKCLEAIPPTV</sequence>
<dbReference type="SMART" id="SM00054">
    <property type="entry name" value="EFh"/>
    <property type="match status" value="3"/>
</dbReference>
<evidence type="ECO:0000313" key="7">
    <source>
        <dbReference type="Proteomes" id="UP000265427"/>
    </source>
</evidence>
<dbReference type="Proteomes" id="UP000265427">
    <property type="component" value="Unassembled WGS sequence"/>
</dbReference>
<keyword evidence="1" id="KW-0106">Calcium</keyword>
<dbReference type="InterPro" id="IPR011992">
    <property type="entry name" value="EF-hand-dom_pair"/>
</dbReference>
<dbReference type="InterPro" id="IPR018247">
    <property type="entry name" value="EF_Hand_1_Ca_BS"/>
</dbReference>
<dbReference type="EMBL" id="QUTC01007052">
    <property type="protein sequence ID" value="RHY49218.1"/>
    <property type="molecule type" value="Genomic_DNA"/>
</dbReference>
<feature type="domain" description="EF-hand" evidence="3">
    <location>
        <begin position="150"/>
        <end position="185"/>
    </location>
</feature>
<dbReference type="PANTHER" id="PTHR20875">
    <property type="entry name" value="EF-HAND CALCIUM-BINDING DOMAIN-CONTAINING PROTEIN 6-RELATED"/>
    <property type="match status" value="1"/>
</dbReference>
<dbReference type="EMBL" id="QUSZ01004657">
    <property type="protein sequence ID" value="RHY13268.1"/>
    <property type="molecule type" value="Genomic_DNA"/>
</dbReference>
<dbReference type="InterPro" id="IPR002048">
    <property type="entry name" value="EF_hand_dom"/>
</dbReference>
<evidence type="ECO:0000313" key="5">
    <source>
        <dbReference type="EMBL" id="RHY13268.1"/>
    </source>
</evidence>
<dbReference type="EMBL" id="QUTA01009334">
    <property type="protein sequence ID" value="RHY01174.1"/>
    <property type="molecule type" value="Genomic_DNA"/>
</dbReference>
<dbReference type="PANTHER" id="PTHR20875:SF0">
    <property type="entry name" value="GH12158P"/>
    <property type="match status" value="1"/>
</dbReference>
<evidence type="ECO:0000313" key="8">
    <source>
        <dbReference type="Proteomes" id="UP000265716"/>
    </source>
</evidence>
<name>A0A397CTB6_APHAT</name>
<dbReference type="Proteomes" id="UP000266239">
    <property type="component" value="Unassembled WGS sequence"/>
</dbReference>
<evidence type="ECO:0000256" key="1">
    <source>
        <dbReference type="ARBA" id="ARBA00022837"/>
    </source>
</evidence>
<comment type="caution">
    <text evidence="6">The sequence shown here is derived from an EMBL/GenBank/DDBJ whole genome shotgun (WGS) entry which is preliminary data.</text>
</comment>
<dbReference type="AlphaFoldDB" id="A0A397CTB6"/>